<feature type="region of interest" description="Disordered" evidence="8">
    <location>
        <begin position="140"/>
        <end position="169"/>
    </location>
</feature>
<reference evidence="12" key="1">
    <citation type="submission" date="2022-11" db="UniProtKB">
        <authorList>
            <consortium name="EnsemblMetazoa"/>
        </authorList>
    </citation>
    <scope>IDENTIFICATION</scope>
</reference>
<dbReference type="PROSITE" id="PS50184">
    <property type="entry name" value="VWFC_2"/>
    <property type="match status" value="4"/>
</dbReference>
<dbReference type="GeneID" id="119731780"/>
<feature type="domain" description="VWFC" evidence="10">
    <location>
        <begin position="773"/>
        <end position="841"/>
    </location>
</feature>
<evidence type="ECO:0000313" key="12">
    <source>
        <dbReference type="EnsemblMetazoa" id="XP_038060975.1"/>
    </source>
</evidence>
<evidence type="ECO:0000256" key="9">
    <source>
        <dbReference type="SAM" id="SignalP"/>
    </source>
</evidence>
<evidence type="ECO:0008006" key="14">
    <source>
        <dbReference type="Google" id="ProtNLM"/>
    </source>
</evidence>
<feature type="domain" description="VWFC" evidence="10">
    <location>
        <begin position="704"/>
        <end position="764"/>
    </location>
</feature>
<keyword evidence="3 7" id="KW-0217">Developmental protein</keyword>
<dbReference type="InterPro" id="IPR010895">
    <property type="entry name" value="CHRD"/>
</dbReference>
<evidence type="ECO:0000313" key="13">
    <source>
        <dbReference type="Proteomes" id="UP000887568"/>
    </source>
</evidence>
<evidence type="ECO:0000259" key="10">
    <source>
        <dbReference type="PROSITE" id="PS50184"/>
    </source>
</evidence>
<dbReference type="SMART" id="SM00214">
    <property type="entry name" value="VWC"/>
    <property type="match status" value="4"/>
</dbReference>
<dbReference type="InterPro" id="IPR052278">
    <property type="entry name" value="Chordin-like_regulators"/>
</dbReference>
<evidence type="ECO:0000259" key="11">
    <source>
        <dbReference type="PROSITE" id="PS50933"/>
    </source>
</evidence>
<dbReference type="Gene3D" id="6.20.200.20">
    <property type="match status" value="2"/>
</dbReference>
<dbReference type="OMA" id="TGRFTFH"/>
<proteinExistence type="inferred from homology"/>
<evidence type="ECO:0000256" key="1">
    <source>
        <dbReference type="ARBA" id="ARBA00004613"/>
    </source>
</evidence>
<organism evidence="12 13">
    <name type="scientific">Patiria miniata</name>
    <name type="common">Bat star</name>
    <name type="synonym">Asterina miniata</name>
    <dbReference type="NCBI Taxonomy" id="46514"/>
    <lineage>
        <taxon>Eukaryota</taxon>
        <taxon>Metazoa</taxon>
        <taxon>Echinodermata</taxon>
        <taxon>Eleutherozoa</taxon>
        <taxon>Asterozoa</taxon>
        <taxon>Asteroidea</taxon>
        <taxon>Valvatacea</taxon>
        <taxon>Valvatida</taxon>
        <taxon>Asterinidae</taxon>
        <taxon>Patiria</taxon>
    </lineage>
</organism>
<evidence type="ECO:0000256" key="2">
    <source>
        <dbReference type="ARBA" id="ARBA00007156"/>
    </source>
</evidence>
<dbReference type="AlphaFoldDB" id="A0A914AAT0"/>
<dbReference type="PIRSF" id="PIRSF002496">
    <property type="entry name" value="Chordin"/>
    <property type="match status" value="1"/>
</dbReference>
<feature type="domain" description="VWFC" evidence="10">
    <location>
        <begin position="64"/>
        <end position="140"/>
    </location>
</feature>
<dbReference type="GO" id="GO:0036122">
    <property type="term" value="F:BMP binding"/>
    <property type="evidence" value="ECO:0007669"/>
    <property type="project" value="TreeGrafter"/>
</dbReference>
<evidence type="ECO:0000256" key="8">
    <source>
        <dbReference type="SAM" id="MobiDB-lite"/>
    </source>
</evidence>
<dbReference type="Pfam" id="PF07452">
    <property type="entry name" value="CHRD"/>
    <property type="match status" value="3"/>
</dbReference>
<protein>
    <recommendedName>
        <fullName evidence="14">Chordin</fullName>
    </recommendedName>
</protein>
<dbReference type="InterPro" id="IPR001007">
    <property type="entry name" value="VWF_dom"/>
</dbReference>
<dbReference type="GO" id="GO:0048731">
    <property type="term" value="P:system development"/>
    <property type="evidence" value="ECO:0007669"/>
    <property type="project" value="UniProtKB-ARBA"/>
</dbReference>
<dbReference type="OrthoDB" id="9829321at2759"/>
<comment type="subcellular location">
    <subcellularLocation>
        <location evidence="1">Secreted</location>
    </subcellularLocation>
</comment>
<feature type="domain" description="CHRD" evidence="11">
    <location>
        <begin position="544"/>
        <end position="672"/>
    </location>
</feature>
<dbReference type="GO" id="GO:0009953">
    <property type="term" value="P:dorsal/ventral pattern formation"/>
    <property type="evidence" value="ECO:0007669"/>
    <property type="project" value="TreeGrafter"/>
</dbReference>
<dbReference type="SMART" id="SM00754">
    <property type="entry name" value="CHRD"/>
    <property type="match status" value="3"/>
</dbReference>
<dbReference type="GO" id="GO:0030514">
    <property type="term" value="P:negative regulation of BMP signaling pathway"/>
    <property type="evidence" value="ECO:0007669"/>
    <property type="project" value="TreeGrafter"/>
</dbReference>
<dbReference type="PANTHER" id="PTHR46526:SF1">
    <property type="entry name" value="CHORDIN"/>
    <property type="match status" value="1"/>
</dbReference>
<dbReference type="PROSITE" id="PS50933">
    <property type="entry name" value="CHRD"/>
    <property type="match status" value="3"/>
</dbReference>
<keyword evidence="13" id="KW-1185">Reference proteome</keyword>
<dbReference type="GO" id="GO:0005615">
    <property type="term" value="C:extracellular space"/>
    <property type="evidence" value="ECO:0007669"/>
    <property type="project" value="TreeGrafter"/>
</dbReference>
<comment type="similarity">
    <text evidence="2 7">Belongs to the chordin family.</text>
</comment>
<name>A0A914AAT0_PATMI</name>
<dbReference type="EnsemblMetazoa" id="XM_038205047.1">
    <property type="protein sequence ID" value="XP_038060975.1"/>
    <property type="gene ID" value="LOC119731780"/>
</dbReference>
<evidence type="ECO:0000256" key="3">
    <source>
        <dbReference type="ARBA" id="ARBA00022473"/>
    </source>
</evidence>
<feature type="signal peptide" evidence="9">
    <location>
        <begin position="1"/>
        <end position="41"/>
    </location>
</feature>
<evidence type="ECO:0000256" key="5">
    <source>
        <dbReference type="ARBA" id="ARBA00022737"/>
    </source>
</evidence>
<keyword evidence="9" id="KW-0732">Signal</keyword>
<evidence type="ECO:0000256" key="6">
    <source>
        <dbReference type="ARBA" id="ARBA00023180"/>
    </source>
</evidence>
<feature type="chain" id="PRO_5036862393" description="Chordin" evidence="9">
    <location>
        <begin position="42"/>
        <end position="959"/>
    </location>
</feature>
<dbReference type="PROSITE" id="PS01208">
    <property type="entry name" value="VWFC_1"/>
    <property type="match status" value="3"/>
</dbReference>
<dbReference type="SUPFAM" id="SSF57603">
    <property type="entry name" value="FnI-like domain"/>
    <property type="match status" value="4"/>
</dbReference>
<feature type="domain" description="CHRD" evidence="11">
    <location>
        <begin position="172"/>
        <end position="284"/>
    </location>
</feature>
<sequence length="959" mass="105380">MSSDTTLACHRRMMLRTNPVRLLMCLMIPCLLASLIRLTQAERKGQPQIPIRAEPDTPHSRGIPGCMFDDVFYDLDAHWHPDLGFGEMACMDCQCVPIAKDGMKTGRVSCRDIKKDCREPECPPGVEPVLSDGECCKACPQSSGSGSETGGTKLSKDRPTDISDDLPDANSRGEVYVSMLTGTLIDVRTNAVARASFSLLDGTLYYSIQYRRMDRPVRITFTDALNSTVHYIDLVDAPDMVCGQWQHVPATHVQDLQSKLMFVTLSTRSHEEGEVRGRIMPHRALTDESFSVLLTRKDKGSGRNRKNTDRLGSGGIIMIAVSGSGDRLNFAAFIDGITENTERTQETTFILQLKKGRDVVAESQKTVFSDDLDLADVWDQFTSKMQKNLARGLLSVSITIEGQEGELAGPVTPMQTCNTMHAVLSGSQALDRPKATGASGSAILSVDDKGKINYQILITGLRTNVVGLTIEGKPKNRRKRRIVADILKDYRNGKAVGRYSKAKAREIHQLLHGGLYINVATEAYQTSELRGIVTILPYTASLSNYKGMPVQMSGSIISPPQLTGAGGHAFMVLDSACALHYQVSVVGLDDEESRAPDDSVDHVFAEIGEIQEDNVVVTHVLNEVHKNLASGILYNVPPSLLESMNNGNAFIQVSSKNHRDGEIRGLVILPNTCYSASSSGSEHSSGPTLIDDASHGGSVESLPDSCFFESRYRIPGSSWSPDYDPVCTTCICKRSVVICDPVVCPQLECTNPVKVPGECCPICPIEETNHETESCFFEGDKKHHSVGSQWHPFVPPFGYIQCAICTCRSAGQYDCQRVQCPKLECKRPVRINPTDCCQTCPEDPSTTPEPVESDVIQADEVERGCSFHGDFYRNDEEWHPQIPPFGTSYCVKCRCKNGSTKCKKKNCPKLSCEETMEIKGECCPVCVDGSSGLLATFFPSLSTRAPSLNDNRRKERRKH</sequence>
<dbReference type="InterPro" id="IPR016353">
    <property type="entry name" value="Chordin"/>
</dbReference>
<feature type="domain" description="VWFC" evidence="10">
    <location>
        <begin position="863"/>
        <end position="927"/>
    </location>
</feature>
<evidence type="ECO:0000256" key="7">
    <source>
        <dbReference type="PIRNR" id="PIRNR002496"/>
    </source>
</evidence>
<dbReference type="PANTHER" id="PTHR46526">
    <property type="entry name" value="CHORDIN"/>
    <property type="match status" value="1"/>
</dbReference>
<keyword evidence="4" id="KW-0964">Secreted</keyword>
<keyword evidence="5" id="KW-0677">Repeat</keyword>
<dbReference type="RefSeq" id="XP_038060975.1">
    <property type="nucleotide sequence ID" value="XM_038205047.1"/>
</dbReference>
<keyword evidence="6" id="KW-0325">Glycoprotein</keyword>
<accession>A0A914AAT0</accession>
<evidence type="ECO:0000256" key="4">
    <source>
        <dbReference type="ARBA" id="ARBA00022525"/>
    </source>
</evidence>
<feature type="domain" description="CHRD" evidence="11">
    <location>
        <begin position="416"/>
        <end position="538"/>
    </location>
</feature>
<feature type="compositionally biased region" description="Low complexity" evidence="8">
    <location>
        <begin position="142"/>
        <end position="152"/>
    </location>
</feature>
<dbReference type="Proteomes" id="UP000887568">
    <property type="component" value="Unplaced"/>
</dbReference>
<dbReference type="Pfam" id="PF00093">
    <property type="entry name" value="VWC"/>
    <property type="match status" value="4"/>
</dbReference>